<sequence length="579" mass="66074">MVGPNSTRAATRLAAAAAGASTSNSNDRNNAPPAPKLAKPLRPTLTPKEKNRLERKKREARKKELREFKARKQRELEEEAIRARNIGRPLLPLKHGYPQYSVKASFRSPNPKSSFAGHINNNNMKEAQRLFQVRLRYGRFNGHFVVYVEPKKECQIGSPRIMRLCEEAVEFLKFWDSRQSVMTSSVSLKDHFFAWKPDHKTTQSSIYRYNLDDVDLDEVYKQAVLNRPPNPQPAEKSSRSKSHNHKGPVDMDEIDSTSVLGRLNKPARVKKRRRPKKKAKAATRGGEDRTDAESTLGPVDVGDATQDQVENEDLVQDTNGLDADENIDPNLDTVHDQPIDAQSTGDSNKPAPIDDENESLTEEEMTARRKSQNAYYRGLLAEVNAKKKQEKAFWDDFHGKERKREPEDAGQDPNSQFISRKRAKNKDGYHNGLPWKQPKDKDKPQKRDRVHVHDCRDHAPHGLCGAPASASPALVPASLHNIEENQDPPRQQHPTGEHNSRKRNFNAFEDREEGEIYDDPVPSSTNAPSRDEWPVSRKRRRDESEGDRNNDWNFDSYYDYGQPGFLSASFIPRKRARNF</sequence>
<keyword evidence="3" id="KW-1185">Reference proteome</keyword>
<dbReference type="RefSeq" id="XP_018078971.1">
    <property type="nucleotide sequence ID" value="XM_018212698.1"/>
</dbReference>
<feature type="region of interest" description="Disordered" evidence="1">
    <location>
        <begin position="387"/>
        <end position="471"/>
    </location>
</feature>
<name>A0A194XWU4_MOLSC</name>
<feature type="compositionally biased region" description="Basic residues" evidence="1">
    <location>
        <begin position="265"/>
        <end position="281"/>
    </location>
</feature>
<evidence type="ECO:0000313" key="2">
    <source>
        <dbReference type="EMBL" id="KUJ24616.1"/>
    </source>
</evidence>
<feature type="compositionally biased region" description="Low complexity" evidence="1">
    <location>
        <begin position="1"/>
        <end position="46"/>
    </location>
</feature>
<evidence type="ECO:0000313" key="3">
    <source>
        <dbReference type="Proteomes" id="UP000070700"/>
    </source>
</evidence>
<feature type="compositionally biased region" description="Basic and acidic residues" evidence="1">
    <location>
        <begin position="437"/>
        <end position="460"/>
    </location>
</feature>
<gene>
    <name evidence="2" type="ORF">LY89DRAFT_663338</name>
</gene>
<accession>A0A194XWU4</accession>
<dbReference type="AlphaFoldDB" id="A0A194XWU4"/>
<dbReference type="KEGG" id="psco:LY89DRAFT_663338"/>
<dbReference type="GeneID" id="28822424"/>
<feature type="compositionally biased region" description="Acidic residues" evidence="1">
    <location>
        <begin position="353"/>
        <end position="364"/>
    </location>
</feature>
<dbReference type="Proteomes" id="UP000070700">
    <property type="component" value="Unassembled WGS sequence"/>
</dbReference>
<protein>
    <submittedName>
        <fullName evidence="2">Uncharacterized protein</fullName>
    </submittedName>
</protein>
<feature type="compositionally biased region" description="Basic and acidic residues" evidence="1">
    <location>
        <begin position="529"/>
        <end position="550"/>
    </location>
</feature>
<proteinExistence type="predicted"/>
<dbReference type="OrthoDB" id="3565317at2759"/>
<feature type="region of interest" description="Disordered" evidence="1">
    <location>
        <begin position="484"/>
        <end position="556"/>
    </location>
</feature>
<reference evidence="2 3" key="1">
    <citation type="submission" date="2015-10" db="EMBL/GenBank/DDBJ databases">
        <title>Full genome of DAOMC 229536 Phialocephala scopiformis, a fungal endophyte of spruce producing the potent anti-insectan compound rugulosin.</title>
        <authorList>
            <consortium name="DOE Joint Genome Institute"/>
            <person name="Walker A.K."/>
            <person name="Frasz S.L."/>
            <person name="Seifert K.A."/>
            <person name="Miller J.D."/>
            <person name="Mondo S.J."/>
            <person name="Labutti K."/>
            <person name="Lipzen A."/>
            <person name="Dockter R."/>
            <person name="Kennedy M."/>
            <person name="Grigoriev I.V."/>
            <person name="Spatafora J.W."/>
        </authorList>
    </citation>
    <scope>NUCLEOTIDE SEQUENCE [LARGE SCALE GENOMIC DNA]</scope>
    <source>
        <strain evidence="2 3">CBS 120377</strain>
    </source>
</reference>
<feature type="compositionally biased region" description="Basic and acidic residues" evidence="1">
    <location>
        <begin position="387"/>
        <end position="407"/>
    </location>
</feature>
<dbReference type="EMBL" id="KQ947404">
    <property type="protein sequence ID" value="KUJ24616.1"/>
    <property type="molecule type" value="Genomic_DNA"/>
</dbReference>
<feature type="region of interest" description="Disordered" evidence="1">
    <location>
        <begin position="225"/>
        <end position="374"/>
    </location>
</feature>
<evidence type="ECO:0000256" key="1">
    <source>
        <dbReference type="SAM" id="MobiDB-lite"/>
    </source>
</evidence>
<feature type="region of interest" description="Disordered" evidence="1">
    <location>
        <begin position="1"/>
        <end position="66"/>
    </location>
</feature>
<organism evidence="2 3">
    <name type="scientific">Mollisia scopiformis</name>
    <name type="common">Conifer needle endophyte fungus</name>
    <name type="synonym">Phialocephala scopiformis</name>
    <dbReference type="NCBI Taxonomy" id="149040"/>
    <lineage>
        <taxon>Eukaryota</taxon>
        <taxon>Fungi</taxon>
        <taxon>Dikarya</taxon>
        <taxon>Ascomycota</taxon>
        <taxon>Pezizomycotina</taxon>
        <taxon>Leotiomycetes</taxon>
        <taxon>Helotiales</taxon>
        <taxon>Mollisiaceae</taxon>
        <taxon>Mollisia</taxon>
    </lineage>
</organism>
<dbReference type="InParanoid" id="A0A194XWU4"/>